<gene>
    <name evidence="2" type="ORF">CGLY_15580</name>
</gene>
<reference evidence="2 3" key="1">
    <citation type="journal article" date="2015" name="Int. J. Syst. Evol. Microbiol.">
        <title>Revisiting Corynebacterium glyciniphilum (ex Kubota et al., 1972) sp. nov., nom. rev., isolated from putrefied banana.</title>
        <authorList>
            <person name="Al-Dilaimi A."/>
            <person name="Bednarz H."/>
            <person name="Lomker A."/>
            <person name="Niehaus K."/>
            <person name="Kalinowski J."/>
            <person name="Ruckert C."/>
        </authorList>
    </citation>
    <scope>NUCLEOTIDE SEQUENCE [LARGE SCALE GENOMIC DNA]</scope>
    <source>
        <strain evidence="2">AJ 3170</strain>
    </source>
</reference>
<feature type="region of interest" description="Disordered" evidence="1">
    <location>
        <begin position="1"/>
        <end position="39"/>
    </location>
</feature>
<evidence type="ECO:0000313" key="2">
    <source>
        <dbReference type="EMBL" id="AHW65552.1"/>
    </source>
</evidence>
<protein>
    <submittedName>
        <fullName evidence="2">Uncharacterized protein</fullName>
    </submittedName>
</protein>
<keyword evidence="3" id="KW-1185">Reference proteome</keyword>
<dbReference type="KEGG" id="cgy:CGLY_15580"/>
<dbReference type="eggNOG" id="ENOG5031TGN">
    <property type="taxonomic scope" value="Bacteria"/>
</dbReference>
<evidence type="ECO:0000313" key="3">
    <source>
        <dbReference type="Proteomes" id="UP000023703"/>
    </source>
</evidence>
<sequence length="218" mass="23666">MDDRQDVTPTNRAAGGGVTGQTTGEPSTPDYITPTSDVPTTEQWKRLDAYNETALLRGLMHFPYGKVLEECTNEDPGTLFSPPRRLILETLLRVATRAVENDAGERPVNPVAVIAELNKTPGAEAHTALTVELPNVLSRPVEGMHATTPNVFEIPALWDVVNEAHMYRACGTVGRTLIGVEETRDPFSVPGALRQLVRLLVLAEAAGFDIPGDDRRTA</sequence>
<proteinExistence type="predicted"/>
<dbReference type="STRING" id="1404245.CGLY_15580"/>
<dbReference type="HOGENOM" id="CLU_1265176_0_0_11"/>
<accession>X5DY72</accession>
<dbReference type="AlphaFoldDB" id="X5DY72"/>
<dbReference type="EMBL" id="CP006842">
    <property type="protein sequence ID" value="AHW65552.1"/>
    <property type="molecule type" value="Genomic_DNA"/>
</dbReference>
<name>X5DY72_9CORY</name>
<dbReference type="Proteomes" id="UP000023703">
    <property type="component" value="Chromosome"/>
</dbReference>
<evidence type="ECO:0000256" key="1">
    <source>
        <dbReference type="SAM" id="MobiDB-lite"/>
    </source>
</evidence>
<organism evidence="2 3">
    <name type="scientific">Corynebacterium glyciniphilum AJ 3170</name>
    <dbReference type="NCBI Taxonomy" id="1404245"/>
    <lineage>
        <taxon>Bacteria</taxon>
        <taxon>Bacillati</taxon>
        <taxon>Actinomycetota</taxon>
        <taxon>Actinomycetes</taxon>
        <taxon>Mycobacteriales</taxon>
        <taxon>Corynebacteriaceae</taxon>
        <taxon>Corynebacterium</taxon>
    </lineage>
</organism>